<feature type="coiled-coil region" evidence="1">
    <location>
        <begin position="52"/>
        <end position="121"/>
    </location>
</feature>
<dbReference type="GO" id="GO:0015631">
    <property type="term" value="F:tubulin binding"/>
    <property type="evidence" value="ECO:0007669"/>
    <property type="project" value="TreeGrafter"/>
</dbReference>
<evidence type="ECO:0000313" key="5">
    <source>
        <dbReference type="Proteomes" id="UP001174691"/>
    </source>
</evidence>
<dbReference type="GO" id="GO:0005938">
    <property type="term" value="C:cell cortex"/>
    <property type="evidence" value="ECO:0007669"/>
    <property type="project" value="InterPro"/>
</dbReference>
<dbReference type="InterPro" id="IPR011993">
    <property type="entry name" value="PH-like_dom_sf"/>
</dbReference>
<dbReference type="SMART" id="SM00233">
    <property type="entry name" value="PH"/>
    <property type="match status" value="1"/>
</dbReference>
<feature type="compositionally biased region" description="Polar residues" evidence="2">
    <location>
        <begin position="1212"/>
        <end position="1225"/>
    </location>
</feature>
<comment type="caution">
    <text evidence="4">The sequence shown here is derived from an EMBL/GenBank/DDBJ whole genome shotgun (WGS) entry which is preliminary data.</text>
</comment>
<dbReference type="PANTHER" id="PTHR28190">
    <property type="entry name" value="NUCLEAR MIGRATION PROTEIN NUM1"/>
    <property type="match status" value="1"/>
</dbReference>
<feature type="compositionally biased region" description="Polar residues" evidence="2">
    <location>
        <begin position="515"/>
        <end position="526"/>
    </location>
</feature>
<feature type="compositionally biased region" description="Polar residues" evidence="2">
    <location>
        <begin position="621"/>
        <end position="630"/>
    </location>
</feature>
<dbReference type="GO" id="GO:0000226">
    <property type="term" value="P:microtubule cytoskeleton organization"/>
    <property type="evidence" value="ECO:0007669"/>
    <property type="project" value="TreeGrafter"/>
</dbReference>
<feature type="compositionally biased region" description="Low complexity" evidence="2">
    <location>
        <begin position="542"/>
        <end position="563"/>
    </location>
</feature>
<reference evidence="4" key="1">
    <citation type="submission" date="2022-07" db="EMBL/GenBank/DDBJ databases">
        <title>Fungi with potential for degradation of polypropylene.</title>
        <authorList>
            <person name="Gostincar C."/>
        </authorList>
    </citation>
    <scope>NUCLEOTIDE SEQUENCE</scope>
    <source>
        <strain evidence="4">EXF-13287</strain>
    </source>
</reference>
<evidence type="ECO:0000256" key="2">
    <source>
        <dbReference type="SAM" id="MobiDB-lite"/>
    </source>
</evidence>
<feature type="domain" description="PH" evidence="3">
    <location>
        <begin position="1560"/>
        <end position="1671"/>
    </location>
</feature>
<feature type="compositionally biased region" description="Basic residues" evidence="2">
    <location>
        <begin position="1835"/>
        <end position="1850"/>
    </location>
</feature>
<feature type="coiled-coil region" evidence="1">
    <location>
        <begin position="206"/>
        <end position="310"/>
    </location>
</feature>
<feature type="region of interest" description="Disordered" evidence="2">
    <location>
        <begin position="126"/>
        <end position="186"/>
    </location>
</feature>
<dbReference type="GO" id="GO:0032065">
    <property type="term" value="P:maintenance of protein location in cell cortex"/>
    <property type="evidence" value="ECO:0007669"/>
    <property type="project" value="InterPro"/>
</dbReference>
<evidence type="ECO:0000259" key="3">
    <source>
        <dbReference type="PROSITE" id="PS50003"/>
    </source>
</evidence>
<feature type="compositionally biased region" description="Basic and acidic residues" evidence="2">
    <location>
        <begin position="1377"/>
        <end position="1387"/>
    </location>
</feature>
<feature type="compositionally biased region" description="Polar residues" evidence="2">
    <location>
        <begin position="847"/>
        <end position="857"/>
    </location>
</feature>
<feature type="compositionally biased region" description="Polar residues" evidence="2">
    <location>
        <begin position="158"/>
        <end position="175"/>
    </location>
</feature>
<feature type="region of interest" description="Disordered" evidence="2">
    <location>
        <begin position="832"/>
        <end position="860"/>
    </location>
</feature>
<feature type="compositionally biased region" description="Acidic residues" evidence="2">
    <location>
        <begin position="707"/>
        <end position="716"/>
    </location>
</feature>
<feature type="compositionally biased region" description="Acidic residues" evidence="2">
    <location>
        <begin position="588"/>
        <end position="597"/>
    </location>
</feature>
<feature type="compositionally biased region" description="Basic and acidic residues" evidence="2">
    <location>
        <begin position="464"/>
        <end position="473"/>
    </location>
</feature>
<dbReference type="EMBL" id="JANBVN010000199">
    <property type="protein sequence ID" value="KAJ9133598.1"/>
    <property type="molecule type" value="Genomic_DNA"/>
</dbReference>
<dbReference type="InterPro" id="IPR053005">
    <property type="entry name" value="Nuclear_Pos-Cytoskel_Interact"/>
</dbReference>
<sequence>MATAGVMPSDKDGSPTHDPFTSPPTGPTRLRYAAFDSNLFALSHATSPDQAKRALEAHLADTQQRMEEAGKLGTTLLQQKKEITERLKEVERLRAEEAELTPELNRKLIELENEYNQVARDSARAFIPKSRVPSNEDPPGAASSPFAPPQGKGGRRSVSPSKFESQGSGSPTKLSVPNRKQRNQPVNRIHDIEFAAEISTSLISQVRQLQALLSEREEELKDIKGENSRLEIEFEAFQQRMKTLDESEHRYKDENWNLETQIHDLIAAQKEAADREKKLQQTLNVLQAEKNSTQRELDEIKLNFSKLDEKHTAAVKQHDIELGTAKRKEILAESERSALQRKVEDLTSQNQELAKAFSQQRGRALEREAALGMSEGEMENGGEAHTPEHSPPPSPIKGTPRHPMLESETLKSSLQHAQRTIQSLRNNVHREKTEKLELRRMLQDARDELEKVRADPNASKRSSRKVDSREFKKPLKPGQLGALRSSRSETFFDEPEWEDHADTGSPRSPALGTPSGRSLVSRSSNAAIPPIAESGSEEHFQTAAESTDAAFETAAETDAAFETAAEDAAFETAHGGTETEDFHTGAEEFSDDDDATETEGSPSRGAGRFKRPPVLPYGHTSRYSFESTASTEDDEDYTMTELKTPTALPPQKLRLRVSRGGAFNLANRRSRMGSEEPGLNSSPASFATNSASGTPQAPGQSLFAELGDLEGSDDESYQGGLTPSRRSTRSMTPGSARGWTASPPPQVPAVPRYVTMDSGTMTDPVNIGPAVSESEEQAKPVPRIAMVDSGIMTEETPEPEMPVLSPVSVVFHERPTSMESVVAPRRLDASTQWLGDEAQPDQVRSRPVSTFSYSDSSAQHDPEMMAKLAEFPLPPTAVPILPPPQELSVSSIHAEHVEPEVEQLPPPPTPPVFGFSSTVAEHVEPEAEQLPPPPTPPVFGFSSTVAEHVEPLHLEEPAPPSLAPSSVVVSLDDEPVVHKPTVALPPPISMAEVRAVELHPRAEPVESVKSDEPVAAPVLPPLVSLSAAPVHAIEVQPIEEPAPPVEELSHAQILAHHVEPASPAVLAPVLELSSIKVLDTEPVSPVKPPLALDLSSIRALVDTEPVSPILAPLEHSSIQALETEPVEPVLEAPTPLGFASVHYLDSEPITPRTPKRNGFIFPSDEDILAKQQQLPPRTPPHAIFGSFIGRNKSKSKVQDSESPIIAEDETRQSLNASPVNDTPESQRPLKELSGNTDARPARKQAVLMSDSGAQTSLTAGAIDELMKVMQSRSTAAPFVAGGDELKDPFAGDDDNAGKNRLSTLFDTVTRSNTVVRKSKTDREPDLEKTPVAAKRDDTPVTAKRIVTPHASVGRRPGSAGSTTSNFEASPLPPLPPNHKEVIEEARLRSSHSAHGSITSGHVGSPTRSVGHARQGSAGGEAAATQLMGPPPLPSAKQSQATETPRLGSSSGGVGTIGTMGPPPLPASYRNRNQRPATPKHSGSGRVTPTLRAGRHGTADVYGAPPPSRGGTEVSRKSSLSSFVSELDNRFDVHNDMAISSNGVFGSRPPTDPRMIRAITQVMIGEYLWKYTRKAGRGDHSENRHRRYFWLHPYNRTLYWSDRDPGSGGRAEHKAKSVPIQAVRMVADNNPMPPGLHNKSLLVISNNRTIKFTATTGQRHETWFNALSFILKKPGEEEEPEDAANSITQEDVAEFNPSFGQRPANGTRAVAPSIHSYNSRSARGGGVESPALDMSMSIPTLTPQTRHHHHHHAASGSQSRFSTLGKISGYWGSLRSRSASRRPSLYEAAAAADGQDDVNDSAEDLRAMIEQQDRESDRLENVRACCDGKHDVGHLPHTHSPKKGRHSHGHPHGPGPRDSTTPTPMASVRSRA</sequence>
<dbReference type="InterPro" id="IPR001849">
    <property type="entry name" value="PH_domain"/>
</dbReference>
<feature type="region of interest" description="Disordered" evidence="2">
    <location>
        <begin position="1"/>
        <end position="29"/>
    </location>
</feature>
<feature type="region of interest" description="Disordered" evidence="2">
    <location>
        <begin position="897"/>
        <end position="916"/>
    </location>
</feature>
<dbReference type="Gene3D" id="2.30.29.30">
    <property type="entry name" value="Pleckstrin-homology domain (PH domain)/Phosphotyrosine-binding domain (PTB)"/>
    <property type="match status" value="1"/>
</dbReference>
<dbReference type="SUPFAM" id="SSF50729">
    <property type="entry name" value="PH domain-like"/>
    <property type="match status" value="1"/>
</dbReference>
<name>A0AA38VE36_9PEZI</name>
<evidence type="ECO:0000256" key="1">
    <source>
        <dbReference type="SAM" id="Coils"/>
    </source>
</evidence>
<feature type="compositionally biased region" description="Polar residues" evidence="2">
    <location>
        <begin position="1390"/>
        <end position="1407"/>
    </location>
</feature>
<feature type="region of interest" description="Disordered" evidence="2">
    <location>
        <begin position="1811"/>
        <end position="1871"/>
    </location>
</feature>
<dbReference type="CDD" id="cd13365">
    <property type="entry name" value="PH_PLC_plant-like"/>
    <property type="match status" value="1"/>
</dbReference>
<dbReference type="Pfam" id="PF12814">
    <property type="entry name" value="Mcp5_PH"/>
    <property type="match status" value="1"/>
</dbReference>
<gene>
    <name evidence="4" type="ORF">NKR19_g8999</name>
</gene>
<dbReference type="GO" id="GO:0005739">
    <property type="term" value="C:mitochondrion"/>
    <property type="evidence" value="ECO:0007669"/>
    <property type="project" value="TreeGrafter"/>
</dbReference>
<protein>
    <submittedName>
        <fullName evidence="4">Anucleate primary sterigmata protein A</fullName>
    </submittedName>
</protein>
<feature type="region of interest" description="Disordered" evidence="2">
    <location>
        <begin position="376"/>
        <end position="403"/>
    </location>
</feature>
<feature type="region of interest" description="Disordered" evidence="2">
    <location>
        <begin position="1338"/>
        <end position="1514"/>
    </location>
</feature>
<feature type="region of interest" description="Disordered" evidence="2">
    <location>
        <begin position="448"/>
        <end position="782"/>
    </location>
</feature>
<dbReference type="InterPro" id="IPR024774">
    <property type="entry name" value="PH_dom-Mcp5-type"/>
</dbReference>
<feature type="compositionally biased region" description="Basic and acidic residues" evidence="2">
    <location>
        <begin position="1811"/>
        <end position="1833"/>
    </location>
</feature>
<dbReference type="GO" id="GO:0005543">
    <property type="term" value="F:phospholipid binding"/>
    <property type="evidence" value="ECO:0007669"/>
    <property type="project" value="InterPro"/>
</dbReference>
<keyword evidence="1" id="KW-0175">Coiled coil</keyword>
<dbReference type="PROSITE" id="PS50003">
    <property type="entry name" value="PH_DOMAIN"/>
    <property type="match status" value="1"/>
</dbReference>
<organism evidence="4 5">
    <name type="scientific">Coniochaeta hoffmannii</name>
    <dbReference type="NCBI Taxonomy" id="91930"/>
    <lineage>
        <taxon>Eukaryota</taxon>
        <taxon>Fungi</taxon>
        <taxon>Dikarya</taxon>
        <taxon>Ascomycota</taxon>
        <taxon>Pezizomycotina</taxon>
        <taxon>Sordariomycetes</taxon>
        <taxon>Sordariomycetidae</taxon>
        <taxon>Coniochaetales</taxon>
        <taxon>Coniochaetaceae</taxon>
        <taxon>Coniochaeta</taxon>
    </lineage>
</organism>
<proteinExistence type="predicted"/>
<evidence type="ECO:0000313" key="4">
    <source>
        <dbReference type="EMBL" id="KAJ9133598.1"/>
    </source>
</evidence>
<dbReference type="Proteomes" id="UP001174691">
    <property type="component" value="Unassembled WGS sequence"/>
</dbReference>
<feature type="compositionally biased region" description="Polar residues" evidence="2">
    <location>
        <begin position="719"/>
        <end position="733"/>
    </location>
</feature>
<feature type="region of interest" description="Disordered" evidence="2">
    <location>
        <begin position="1173"/>
        <end position="1250"/>
    </location>
</feature>
<keyword evidence="5" id="KW-1185">Reference proteome</keyword>
<feature type="region of interest" description="Disordered" evidence="2">
    <location>
        <begin position="923"/>
        <end position="942"/>
    </location>
</feature>
<accession>A0AA38VE36</accession>
<feature type="compositionally biased region" description="Polar residues" evidence="2">
    <location>
        <begin position="679"/>
        <end position="699"/>
    </location>
</feature>
<dbReference type="PANTHER" id="PTHR28190:SF1">
    <property type="entry name" value="NUCLEAR MIGRATION PROTEIN NUM1"/>
    <property type="match status" value="1"/>
</dbReference>